<keyword evidence="3" id="KW-0998">Cell outer membrane</keyword>
<organism evidence="4 5">
    <name type="scientific">Litoribacter ruber</name>
    <dbReference type="NCBI Taxonomy" id="702568"/>
    <lineage>
        <taxon>Bacteria</taxon>
        <taxon>Pseudomonadati</taxon>
        <taxon>Bacteroidota</taxon>
        <taxon>Cytophagia</taxon>
        <taxon>Cytophagales</taxon>
        <taxon>Cyclobacteriaceae</taxon>
        <taxon>Litoribacter</taxon>
    </lineage>
</organism>
<reference evidence="4 5" key="1">
    <citation type="submission" date="2021-05" db="EMBL/GenBank/DDBJ databases">
        <authorList>
            <person name="Zhang Z.D."/>
            <person name="Osman G."/>
        </authorList>
    </citation>
    <scope>NUCLEOTIDE SEQUENCE [LARGE SCALE GENOMIC DNA]</scope>
    <source>
        <strain evidence="4 5">KCTC 32217</strain>
    </source>
</reference>
<keyword evidence="2" id="KW-0472">Membrane</keyword>
<dbReference type="SUPFAM" id="SSF56935">
    <property type="entry name" value="Porins"/>
    <property type="match status" value="1"/>
</dbReference>
<dbReference type="Gene3D" id="2.40.170.20">
    <property type="entry name" value="TonB-dependent receptor, beta-barrel domain"/>
    <property type="match status" value="1"/>
</dbReference>
<evidence type="ECO:0000256" key="2">
    <source>
        <dbReference type="ARBA" id="ARBA00023136"/>
    </source>
</evidence>
<evidence type="ECO:0000256" key="1">
    <source>
        <dbReference type="ARBA" id="ARBA00004442"/>
    </source>
</evidence>
<dbReference type="GO" id="GO:0009279">
    <property type="term" value="C:cell outer membrane"/>
    <property type="evidence" value="ECO:0007669"/>
    <property type="project" value="UniProtKB-SubCell"/>
</dbReference>
<evidence type="ECO:0000313" key="5">
    <source>
        <dbReference type="Proteomes" id="UP001319104"/>
    </source>
</evidence>
<dbReference type="RefSeq" id="WP_213945433.1">
    <property type="nucleotide sequence ID" value="NZ_JAHCMY010000005.1"/>
</dbReference>
<keyword evidence="5" id="KW-1185">Reference proteome</keyword>
<gene>
    <name evidence="4" type="ORF">KI659_11230</name>
</gene>
<evidence type="ECO:0000256" key="3">
    <source>
        <dbReference type="ARBA" id="ARBA00023237"/>
    </source>
</evidence>
<dbReference type="EMBL" id="JAHCMY010000005">
    <property type="protein sequence ID" value="MBS9524582.1"/>
    <property type="molecule type" value="Genomic_DNA"/>
</dbReference>
<dbReference type="Proteomes" id="UP001319104">
    <property type="component" value="Unassembled WGS sequence"/>
</dbReference>
<dbReference type="InterPro" id="IPR036942">
    <property type="entry name" value="Beta-barrel_TonB_sf"/>
</dbReference>
<keyword evidence="4" id="KW-0675">Receptor</keyword>
<accession>A0AAP2CI32</accession>
<name>A0AAP2CI32_9BACT</name>
<comment type="caution">
    <text evidence="4">The sequence shown here is derived from an EMBL/GenBank/DDBJ whole genome shotgun (WGS) entry which is preliminary data.</text>
</comment>
<protein>
    <submittedName>
        <fullName evidence="4">TonB-dependent receptor</fullName>
    </submittedName>
</protein>
<proteinExistence type="predicted"/>
<evidence type="ECO:0000313" key="4">
    <source>
        <dbReference type="EMBL" id="MBS9524582.1"/>
    </source>
</evidence>
<sequence>MNKPFIFFTLCMGLFAQTALGQDTRGEVKDQEFVIRKDRVLTLPTMPRNFQRTPNLPSAQGVGNLRYDVHNFFLTLPPVETNIQAYQKRFESQKPELFNSYTKLGFGNYLSPLAEILLNSKESDYMNFGAFIKHQGFYQGPVDGENSAEDHTTVRLDGSYYLETAEVYGHVGYNRDKYHFYGYTPGLEVIAQDIAQVMHTAYGDVGIRNIDQQQAFNYDAAFSSRIFRDSYLAREAEIGLKANLGFRANENLRAYVNTDAYFTTPQDQFYDNINRNFLRVTPKVTYIKEGLKVKAGANLVVENDVVSNKNSDFHIFPTVYASYKFTEEIGIFAGLEGDVIRNTYYDFVMENPFLGPSQGLLNTIQNFQLSAGVNGDIYDEVTYTVGAKYGRFNNMHFYGNNSNDSTRFELMYDDQTDVLNINAGMGWHFEDWYQLEATADYYQYNLNELTGAWHRPEWELKINNNITPNEKLLINASALAMGGIRVINLESGRQDKLGPLFDLSARVDYAFTKQFSAFAMGNNLLNQNYQRFWNYRVRGIQGIGGITFKF</sequence>
<dbReference type="AlphaFoldDB" id="A0AAP2CI32"/>
<comment type="subcellular location">
    <subcellularLocation>
        <location evidence="1">Cell outer membrane</location>
    </subcellularLocation>
</comment>